<evidence type="ECO:0000256" key="2">
    <source>
        <dbReference type="ARBA" id="ARBA00022692"/>
    </source>
</evidence>
<feature type="transmembrane region" description="Helical" evidence="6">
    <location>
        <begin position="545"/>
        <end position="568"/>
    </location>
</feature>
<feature type="transmembrane region" description="Helical" evidence="6">
    <location>
        <begin position="412"/>
        <end position="436"/>
    </location>
</feature>
<evidence type="ECO:0000313" key="7">
    <source>
        <dbReference type="EMBL" id="KAJ7723380.1"/>
    </source>
</evidence>
<feature type="transmembrane region" description="Helical" evidence="6">
    <location>
        <begin position="580"/>
        <end position="598"/>
    </location>
</feature>
<comment type="subcellular location">
    <subcellularLocation>
        <location evidence="1">Membrane</location>
        <topology evidence="1">Multi-pass membrane protein</topology>
    </subcellularLocation>
</comment>
<feature type="transmembrane region" description="Helical" evidence="6">
    <location>
        <begin position="263"/>
        <end position="286"/>
    </location>
</feature>
<dbReference type="Proteomes" id="UP001215598">
    <property type="component" value="Unassembled WGS sequence"/>
</dbReference>
<dbReference type="GO" id="GO:0022857">
    <property type="term" value="F:transmembrane transporter activity"/>
    <property type="evidence" value="ECO:0007669"/>
    <property type="project" value="InterPro"/>
</dbReference>
<feature type="transmembrane region" description="Helical" evidence="6">
    <location>
        <begin position="292"/>
        <end position="314"/>
    </location>
</feature>
<feature type="transmembrane region" description="Helical" evidence="6">
    <location>
        <begin position="195"/>
        <end position="217"/>
    </location>
</feature>
<evidence type="ECO:0000313" key="8">
    <source>
        <dbReference type="Proteomes" id="UP001215598"/>
    </source>
</evidence>
<feature type="transmembrane region" description="Helical" evidence="6">
    <location>
        <begin position="223"/>
        <end position="251"/>
    </location>
</feature>
<dbReference type="SUPFAM" id="SSF103473">
    <property type="entry name" value="MFS general substrate transporter"/>
    <property type="match status" value="1"/>
</dbReference>
<feature type="transmembrane region" description="Helical" evidence="6">
    <location>
        <begin position="156"/>
        <end position="183"/>
    </location>
</feature>
<dbReference type="PANTHER" id="PTHR23507">
    <property type="entry name" value="ZGC:174356"/>
    <property type="match status" value="1"/>
</dbReference>
<dbReference type="AlphaFoldDB" id="A0AAD7MLZ8"/>
<evidence type="ECO:0000256" key="1">
    <source>
        <dbReference type="ARBA" id="ARBA00004141"/>
    </source>
</evidence>
<feature type="region of interest" description="Disordered" evidence="5">
    <location>
        <begin position="1"/>
        <end position="41"/>
    </location>
</feature>
<dbReference type="EMBL" id="JARKIB010000211">
    <property type="protein sequence ID" value="KAJ7723380.1"/>
    <property type="molecule type" value="Genomic_DNA"/>
</dbReference>
<feature type="compositionally biased region" description="Low complexity" evidence="5">
    <location>
        <begin position="1"/>
        <end position="16"/>
    </location>
</feature>
<dbReference type="InterPro" id="IPR011701">
    <property type="entry name" value="MFS"/>
</dbReference>
<dbReference type="InterPro" id="IPR036259">
    <property type="entry name" value="MFS_trans_sf"/>
</dbReference>
<evidence type="ECO:0000256" key="5">
    <source>
        <dbReference type="SAM" id="MobiDB-lite"/>
    </source>
</evidence>
<comment type="caution">
    <text evidence="7">The sequence shown here is derived from an EMBL/GenBank/DDBJ whole genome shotgun (WGS) entry which is preliminary data.</text>
</comment>
<keyword evidence="3 6" id="KW-1133">Transmembrane helix</keyword>
<dbReference type="PANTHER" id="PTHR23507:SF1">
    <property type="entry name" value="FI18259P1-RELATED"/>
    <property type="match status" value="1"/>
</dbReference>
<dbReference type="Pfam" id="PF07690">
    <property type="entry name" value="MFS_1"/>
    <property type="match status" value="1"/>
</dbReference>
<keyword evidence="2 6" id="KW-0812">Transmembrane</keyword>
<name>A0AAD7MLZ8_9AGAR</name>
<gene>
    <name evidence="7" type="ORF">B0H16DRAFT_1787699</name>
</gene>
<protein>
    <submittedName>
        <fullName evidence="7">Major facilitator superfamily domain-containing protein</fullName>
    </submittedName>
</protein>
<evidence type="ECO:0000256" key="6">
    <source>
        <dbReference type="SAM" id="Phobius"/>
    </source>
</evidence>
<feature type="region of interest" description="Disordered" evidence="5">
    <location>
        <begin position="443"/>
        <end position="468"/>
    </location>
</feature>
<keyword evidence="8" id="KW-1185">Reference proteome</keyword>
<feature type="transmembrane region" description="Helical" evidence="6">
    <location>
        <begin position="481"/>
        <end position="499"/>
    </location>
</feature>
<reference evidence="7" key="1">
    <citation type="submission" date="2023-03" db="EMBL/GenBank/DDBJ databases">
        <title>Massive genome expansion in bonnet fungi (Mycena s.s.) driven by repeated elements and novel gene families across ecological guilds.</title>
        <authorList>
            <consortium name="Lawrence Berkeley National Laboratory"/>
            <person name="Harder C.B."/>
            <person name="Miyauchi S."/>
            <person name="Viragh M."/>
            <person name="Kuo A."/>
            <person name="Thoen E."/>
            <person name="Andreopoulos B."/>
            <person name="Lu D."/>
            <person name="Skrede I."/>
            <person name="Drula E."/>
            <person name="Henrissat B."/>
            <person name="Morin E."/>
            <person name="Kohler A."/>
            <person name="Barry K."/>
            <person name="LaButti K."/>
            <person name="Morin E."/>
            <person name="Salamov A."/>
            <person name="Lipzen A."/>
            <person name="Mereny Z."/>
            <person name="Hegedus B."/>
            <person name="Baldrian P."/>
            <person name="Stursova M."/>
            <person name="Weitz H."/>
            <person name="Taylor A."/>
            <person name="Grigoriev I.V."/>
            <person name="Nagy L.G."/>
            <person name="Martin F."/>
            <person name="Kauserud H."/>
        </authorList>
    </citation>
    <scope>NUCLEOTIDE SEQUENCE</scope>
    <source>
        <strain evidence="7">CBHHK182m</strain>
    </source>
</reference>
<sequence length="611" mass="66767">MSLPSRSRTRSTSPRLNLPSVDGSSEEIAAAVSSEDPDGQSELEEARRAWLKLPVWKRPAPWWLMLLTPLRTIIISMTLGPEVELYTDAVCRVQQPELERLHAEPNFIASNLASNYPLSLNNIVRDGNDNIPITVFFNTNREETSAKFTPCSTNPAIQAIVATLVTATATASGILTSLTVGWWGSFSDRRGRIPTLAIVSIGKLIAGLSVILVVKYVEMLPGGYWFLLVEAIIAGAVGGIPGETAVVFGYLSDVSTPEERTHIFSVVLGFILAGLGLGPLLGSFIIRTTHSLVAVFYVAAALRAIYVCLVRFLLPESRTTAQREKSAAKHHEITLHANETAWWRFQRLFLFLKPLSILWPEKITQGHSSKVGRRDWNLTLLVLSYGVMLMAASSLINQFLYAIITFEWDAEYLGYCISSIGLTRAVYLTLILPAVLKFAKKRASKQRNPGPHLSEREPLLSGQDATSKHTPPPTYMFDFDLARFSVIVDAVTFAILPFAPTGIVFLLFTALGSFGAGLAPAVNNVALELYTRKIGKNETLESGKLFGAISVVQAVFAHVLGPPLYGLIYAQTVASHPSTIFFVALGNSIFSLVLLAFVRMTPDVDGMSNVA</sequence>
<keyword evidence="4 6" id="KW-0472">Membrane</keyword>
<evidence type="ECO:0000256" key="3">
    <source>
        <dbReference type="ARBA" id="ARBA00022989"/>
    </source>
</evidence>
<organism evidence="7 8">
    <name type="scientific">Mycena metata</name>
    <dbReference type="NCBI Taxonomy" id="1033252"/>
    <lineage>
        <taxon>Eukaryota</taxon>
        <taxon>Fungi</taxon>
        <taxon>Dikarya</taxon>
        <taxon>Basidiomycota</taxon>
        <taxon>Agaricomycotina</taxon>
        <taxon>Agaricomycetes</taxon>
        <taxon>Agaricomycetidae</taxon>
        <taxon>Agaricales</taxon>
        <taxon>Marasmiineae</taxon>
        <taxon>Mycenaceae</taxon>
        <taxon>Mycena</taxon>
    </lineage>
</organism>
<accession>A0AAD7MLZ8</accession>
<evidence type="ECO:0000256" key="4">
    <source>
        <dbReference type="ARBA" id="ARBA00023136"/>
    </source>
</evidence>
<proteinExistence type="predicted"/>
<dbReference type="GO" id="GO:0016020">
    <property type="term" value="C:membrane"/>
    <property type="evidence" value="ECO:0007669"/>
    <property type="project" value="UniProtKB-SubCell"/>
</dbReference>
<dbReference type="Gene3D" id="1.20.1250.20">
    <property type="entry name" value="MFS general substrate transporter like domains"/>
    <property type="match status" value="1"/>
</dbReference>
<feature type="transmembrane region" description="Helical" evidence="6">
    <location>
        <begin position="378"/>
        <end position="400"/>
    </location>
</feature>